<gene>
    <name evidence="2" type="ORF">GGR42_002222</name>
</gene>
<dbReference type="AlphaFoldDB" id="A0A846QXT6"/>
<proteinExistence type="predicted"/>
<protein>
    <submittedName>
        <fullName evidence="2">Uncharacterized protein</fullName>
    </submittedName>
</protein>
<name>A0A846QXT6_9FLAO</name>
<evidence type="ECO:0000313" key="2">
    <source>
        <dbReference type="EMBL" id="NJB71760.1"/>
    </source>
</evidence>
<accession>A0A846QXT6</accession>
<sequence>MKTLFSITLLMFCLYLNPLLAQEEIAASSMELKEFKSTISIPIVDNEQNIHIFSVSKNILIDQEITHIKYNPTTNTIIKKEYPTPSTITLKYITGIEVDSDNNINLYFHNKAKGEFNSIGINNEGKLEYNTFKLPLKKEKVIHYVSHKNNFKMLTVKRNGSVIHVYSFKGNSYEKNSFDFSQDRFYDKETKLTTLDDIISTSSLESISQEMPSQASTYSSRRKFYNLKDKIIITLNHHKNGTRILNLDLNKNVGKTDYIALPRTHFKAEDWTKSNSYIFEGNLYSIITSNKLMVINIKNIETKETIKEFIYKGDEELAFQLSKTLGSVLVVVSTTINSSKTKIKKAKTFFKRFIMSTYSGIGAFKKGNHLILSIGGYVPPSGGGYMTFGGASSSTIAGPNGPITITNGASSFIGNSSGPVSSSGFEKLLVLDSDNYEVIENESENNIYEDVDSFSEKIKGLQLKSLFKYKDYYVFGYFNKKEKTYHLVKFNE</sequence>
<dbReference type="EMBL" id="JAATJJ010000001">
    <property type="protein sequence ID" value="NJB71760.1"/>
    <property type="molecule type" value="Genomic_DNA"/>
</dbReference>
<evidence type="ECO:0000313" key="3">
    <source>
        <dbReference type="Proteomes" id="UP000590442"/>
    </source>
</evidence>
<reference evidence="2 3" key="1">
    <citation type="submission" date="2020-03" db="EMBL/GenBank/DDBJ databases">
        <title>Genomic Encyclopedia of Type Strains, Phase IV (KMG-IV): sequencing the most valuable type-strain genomes for metagenomic binning, comparative biology and taxonomic classification.</title>
        <authorList>
            <person name="Goeker M."/>
        </authorList>
    </citation>
    <scope>NUCLEOTIDE SEQUENCE [LARGE SCALE GENOMIC DNA]</scope>
    <source>
        <strain evidence="2 3">DSM 29762</strain>
    </source>
</reference>
<keyword evidence="1" id="KW-0732">Signal</keyword>
<comment type="caution">
    <text evidence="2">The sequence shown here is derived from an EMBL/GenBank/DDBJ whole genome shotgun (WGS) entry which is preliminary data.</text>
</comment>
<evidence type="ECO:0000256" key="1">
    <source>
        <dbReference type="SAM" id="SignalP"/>
    </source>
</evidence>
<keyword evidence="3" id="KW-1185">Reference proteome</keyword>
<feature type="chain" id="PRO_5032445429" evidence="1">
    <location>
        <begin position="22"/>
        <end position="492"/>
    </location>
</feature>
<feature type="signal peptide" evidence="1">
    <location>
        <begin position="1"/>
        <end position="21"/>
    </location>
</feature>
<dbReference type="Proteomes" id="UP000590442">
    <property type="component" value="Unassembled WGS sequence"/>
</dbReference>
<dbReference type="RefSeq" id="WP_167963851.1">
    <property type="nucleotide sequence ID" value="NZ_JAATJJ010000001.1"/>
</dbReference>
<organism evidence="2 3">
    <name type="scientific">Saonia flava</name>
    <dbReference type="NCBI Taxonomy" id="523696"/>
    <lineage>
        <taxon>Bacteria</taxon>
        <taxon>Pseudomonadati</taxon>
        <taxon>Bacteroidota</taxon>
        <taxon>Flavobacteriia</taxon>
        <taxon>Flavobacteriales</taxon>
        <taxon>Flavobacteriaceae</taxon>
        <taxon>Saonia</taxon>
    </lineage>
</organism>